<feature type="coiled-coil region" evidence="1">
    <location>
        <begin position="890"/>
        <end position="1001"/>
    </location>
</feature>
<keyword evidence="1" id="KW-0175">Coiled coil</keyword>
<protein>
    <submittedName>
        <fullName evidence="4">Uncharacterized protein</fullName>
    </submittedName>
</protein>
<dbReference type="PANTHER" id="PTHR46753">
    <property type="entry name" value="FYVE AND COILED-COIL DOMAIN-CONTAINING PROTEIN 1"/>
    <property type="match status" value="1"/>
</dbReference>
<dbReference type="GO" id="GO:0072383">
    <property type="term" value="P:plus-end-directed vesicle transport along microtubule"/>
    <property type="evidence" value="ECO:0007669"/>
    <property type="project" value="TreeGrafter"/>
</dbReference>
<dbReference type="AlphaFoldDB" id="A0A4Z0YVC0"/>
<accession>A0A4Z0YVC0</accession>
<evidence type="ECO:0000313" key="4">
    <source>
        <dbReference type="EMBL" id="TGJ87917.1"/>
    </source>
</evidence>
<organism evidence="4 5">
    <name type="scientific">Xylaria hypoxylon</name>
    <dbReference type="NCBI Taxonomy" id="37992"/>
    <lineage>
        <taxon>Eukaryota</taxon>
        <taxon>Fungi</taxon>
        <taxon>Dikarya</taxon>
        <taxon>Ascomycota</taxon>
        <taxon>Pezizomycotina</taxon>
        <taxon>Sordariomycetes</taxon>
        <taxon>Xylariomycetidae</taxon>
        <taxon>Xylariales</taxon>
        <taxon>Xylariaceae</taxon>
        <taxon>Xylaria</taxon>
    </lineage>
</organism>
<dbReference type="STRING" id="37992.A0A4Z0YVC0"/>
<keyword evidence="3" id="KW-0472">Membrane</keyword>
<feature type="compositionally biased region" description="Basic and acidic residues" evidence="2">
    <location>
        <begin position="342"/>
        <end position="351"/>
    </location>
</feature>
<feature type="compositionally biased region" description="Polar residues" evidence="2">
    <location>
        <begin position="272"/>
        <end position="285"/>
    </location>
</feature>
<feature type="compositionally biased region" description="Acidic residues" evidence="2">
    <location>
        <begin position="323"/>
        <end position="333"/>
    </location>
</feature>
<keyword evidence="3" id="KW-1133">Transmembrane helix</keyword>
<dbReference type="GO" id="GO:0005770">
    <property type="term" value="C:late endosome"/>
    <property type="evidence" value="ECO:0007669"/>
    <property type="project" value="TreeGrafter"/>
</dbReference>
<keyword evidence="5" id="KW-1185">Reference proteome</keyword>
<feature type="region of interest" description="Disordered" evidence="2">
    <location>
        <begin position="236"/>
        <end position="366"/>
    </location>
</feature>
<feature type="region of interest" description="Disordered" evidence="2">
    <location>
        <begin position="483"/>
        <end position="522"/>
    </location>
</feature>
<comment type="caution">
    <text evidence="4">The sequence shown here is derived from an EMBL/GenBank/DDBJ whole genome shotgun (WGS) entry which is preliminary data.</text>
</comment>
<reference evidence="4 5" key="1">
    <citation type="submission" date="2019-03" db="EMBL/GenBank/DDBJ databases">
        <title>Draft genome sequence of Xylaria hypoxylon DSM 108379, a ubiquitous saprotrophic-parasitic fungi on hardwood.</title>
        <authorList>
            <person name="Buettner E."/>
            <person name="Leonhardt S."/>
            <person name="Gebauer A.M."/>
            <person name="Liers C."/>
            <person name="Hofrichter M."/>
            <person name="Kellner H."/>
        </authorList>
    </citation>
    <scope>NUCLEOTIDE SEQUENCE [LARGE SCALE GENOMIC DNA]</scope>
    <source>
        <strain evidence="4 5">DSM 108379</strain>
    </source>
</reference>
<evidence type="ECO:0000256" key="2">
    <source>
        <dbReference type="SAM" id="MobiDB-lite"/>
    </source>
</evidence>
<dbReference type="OrthoDB" id="4779209at2759"/>
<dbReference type="Proteomes" id="UP000297716">
    <property type="component" value="Unassembled WGS sequence"/>
</dbReference>
<gene>
    <name evidence="4" type="ORF">E0Z10_g889</name>
</gene>
<evidence type="ECO:0000256" key="3">
    <source>
        <dbReference type="SAM" id="Phobius"/>
    </source>
</evidence>
<dbReference type="EMBL" id="SKBN01000008">
    <property type="protein sequence ID" value="TGJ87917.1"/>
    <property type="molecule type" value="Genomic_DNA"/>
</dbReference>
<feature type="coiled-coil region" evidence="1">
    <location>
        <begin position="729"/>
        <end position="773"/>
    </location>
</feature>
<feature type="transmembrane region" description="Helical" evidence="3">
    <location>
        <begin position="1129"/>
        <end position="1152"/>
    </location>
</feature>
<evidence type="ECO:0000313" key="5">
    <source>
        <dbReference type="Proteomes" id="UP000297716"/>
    </source>
</evidence>
<dbReference type="PANTHER" id="PTHR46753:SF2">
    <property type="entry name" value="FYVE AND COILED-COIL DOMAIN-CONTAINING PROTEIN 1"/>
    <property type="match status" value="1"/>
</dbReference>
<feature type="coiled-coil region" evidence="1">
    <location>
        <begin position="523"/>
        <end position="620"/>
    </location>
</feature>
<feature type="compositionally biased region" description="Basic and acidic residues" evidence="2">
    <location>
        <begin position="248"/>
        <end position="269"/>
    </location>
</feature>
<keyword evidence="3" id="KW-0812">Transmembrane</keyword>
<evidence type="ECO:0000256" key="1">
    <source>
        <dbReference type="SAM" id="Coils"/>
    </source>
</evidence>
<dbReference type="GO" id="GO:1901098">
    <property type="term" value="P:positive regulation of autophagosome maturation"/>
    <property type="evidence" value="ECO:0007669"/>
    <property type="project" value="TreeGrafter"/>
</dbReference>
<dbReference type="GO" id="GO:0005776">
    <property type="term" value="C:autophagosome"/>
    <property type="evidence" value="ECO:0007669"/>
    <property type="project" value="TreeGrafter"/>
</dbReference>
<proteinExistence type="predicted"/>
<name>A0A4Z0YVC0_9PEZI</name>
<sequence length="1205" mass="137144">MATSEVLIDLEAVAAEIVTGIFTEGGGGDASQVPKKLLELGRQVIDDCLKAYNQKYYDLFKLYTKTKIDYTDMKTSLDKQIGDYKDQVEECKASKTEEINNASLFWKQQRDDVTKRADLERESMEKERQELEKKKQQAKAEVDRYKREAQDAAEIQAEAEKAFTEERETNQRLQDTNNSFERAIGELRAESKSWEKEAHDTATLREGSDAALTECQIRAGAIKQRNQELQRELKKLKPQLENAQHTVNDQEKKLQNCEQQLKDTKEKLHSLQPDTPTRGTPSNAGSPVKGGLLSGLRGSTSPSSSGGRGRVSSQSSGVRDETTLDDTVQDSDFDSQNSTSEELEKEKERYQQLEAAIESDYVPRVDHEQAVADKTKELEDIKAERDNVQKAQANCQTALKKLQEDLAKKQEEDKTAKKDSAKVRELEAEIAAYEAQAETHRDNDARQRDRIRDLERQLKTSKETIANLEKKSKVTKERIAELEKRERQQQTTIATQQTKIAELKNRPDTTSAGAQPDDKDREIKRLTGDLERAQNDLMAARKEADDTNTELQRERETLSQFEQRYEELQQLLETTEEERTNFELRRDALERLVLQHQEVENQLMRELHDSEENRANLRQAIETMLQPTYSTEGIQGVLTRQVLDLIDLRRATFNFQEQLIPMAQAAANEYRDITGEGFVVEGHGTTGGHQYITDPVYFGRSIRTLYDRFTGSLRQARNEIQSGGAAPNGAAAQEAVNSLKKKVNLLENKNRDLESLLKKFEENEEKDNDLNADQDKYIKGIRDQLKEFLALASPSLGAIDKLLTDLIKAQKKIPWATPFGADAEEIAKELARTKEALEKSEKARKDPTGRISELEETIKGLNTQLLAGNTNDSDELRRLKVELEERKGEHGLLRIEINRLKNENTRLTAENQSLQGQVRGGGDGRLNACEREREQLQKDNGRLQDENRRLQEQIAAGGGNTDPADQPQRYRDIVRGLEDDIKVLQKERQALRNTIQEQARVIDGNGEQADRTQAALTEQISVFQQAQLALMRDIENKNLNHVHQARLAAEWSRSLRFARGEADMFKTLIQALTVERDLLQDEVRLCVEAQQQARQRARESAEAGDGTRTVVVQRPGNFFVRTYTLFLTAIQYTAVWSIFLAVLGMMLAVIVAEGRRYAEWQEANQHSRALYMSLQSKPVLCLSPPTMDYFWNTVGLVLVGRWKTH</sequence>
<feature type="compositionally biased region" description="Low complexity" evidence="2">
    <location>
        <begin position="489"/>
        <end position="498"/>
    </location>
</feature>
<feature type="compositionally biased region" description="Low complexity" evidence="2">
    <location>
        <begin position="290"/>
        <end position="317"/>
    </location>
</feature>